<proteinExistence type="predicted"/>
<sequence>MQGNRTVSAGASNAAARQAHAGAAQRVKVTRPQCDVAVPAAPRLSSAMTRSVHGGLAPRKSHRAVSKSTCMLPIAARSHVAPCGGMHEVAWWRIARRAGRRVPACAQDARISCTARYRGHGISSACAHWKGSASTRSLLPVREHGTRLFDINVTGDERLWRYACVRARTHARCRPELLVRHRCHSDIAFCRGAPSRASRAWPAPPAAAGEPASQHQRASADRTPTPAQLSISNAACVTCKAPAVYVTRPNGGGEARARPRFAVRETLSRPGAAGLPTPRVCARRRAALRRTRPKYSLLCGRAPAFWDPMLGRPCGGGTSDAGDSDTVSAGTRDAAQVPRRTCFRA</sequence>
<feature type="region of interest" description="Disordered" evidence="1">
    <location>
        <begin position="316"/>
        <end position="345"/>
    </location>
</feature>
<feature type="compositionally biased region" description="Low complexity" evidence="1">
    <location>
        <begin position="320"/>
        <end position="330"/>
    </location>
</feature>
<accession>A0A0D2LAJ2</accession>
<reference evidence="3" key="1">
    <citation type="submission" date="2014-04" db="EMBL/GenBank/DDBJ databases">
        <title>Evolutionary Origins and Diversification of the Mycorrhizal Mutualists.</title>
        <authorList>
            <consortium name="DOE Joint Genome Institute"/>
            <consortium name="Mycorrhizal Genomics Consortium"/>
            <person name="Kohler A."/>
            <person name="Kuo A."/>
            <person name="Nagy L.G."/>
            <person name="Floudas D."/>
            <person name="Copeland A."/>
            <person name="Barry K.W."/>
            <person name="Cichocki N."/>
            <person name="Veneault-Fourrey C."/>
            <person name="LaButti K."/>
            <person name="Lindquist E.A."/>
            <person name="Lipzen A."/>
            <person name="Lundell T."/>
            <person name="Morin E."/>
            <person name="Murat C."/>
            <person name="Riley R."/>
            <person name="Ohm R."/>
            <person name="Sun H."/>
            <person name="Tunlid A."/>
            <person name="Henrissat B."/>
            <person name="Grigoriev I.V."/>
            <person name="Hibbett D.S."/>
            <person name="Martin F."/>
        </authorList>
    </citation>
    <scope>NUCLEOTIDE SEQUENCE [LARGE SCALE GENOMIC DNA]</scope>
    <source>
        <strain evidence="3">FD-334 SS-4</strain>
    </source>
</reference>
<dbReference type="EMBL" id="KN817538">
    <property type="protein sequence ID" value="KJA24222.1"/>
    <property type="molecule type" value="Genomic_DNA"/>
</dbReference>
<evidence type="ECO:0000256" key="1">
    <source>
        <dbReference type="SAM" id="MobiDB-lite"/>
    </source>
</evidence>
<evidence type="ECO:0000313" key="2">
    <source>
        <dbReference type="EMBL" id="KJA24222.1"/>
    </source>
</evidence>
<dbReference type="AlphaFoldDB" id="A0A0D2LAJ2"/>
<feature type="compositionally biased region" description="Low complexity" evidence="1">
    <location>
        <begin position="200"/>
        <end position="213"/>
    </location>
</feature>
<gene>
    <name evidence="2" type="ORF">HYPSUDRAFT_537863</name>
</gene>
<protein>
    <submittedName>
        <fullName evidence="2">Uncharacterized protein</fullName>
    </submittedName>
</protein>
<feature type="region of interest" description="Disordered" evidence="1">
    <location>
        <begin position="200"/>
        <end position="225"/>
    </location>
</feature>
<keyword evidence="3" id="KW-1185">Reference proteome</keyword>
<evidence type="ECO:0000313" key="3">
    <source>
        <dbReference type="Proteomes" id="UP000054270"/>
    </source>
</evidence>
<dbReference type="Proteomes" id="UP000054270">
    <property type="component" value="Unassembled WGS sequence"/>
</dbReference>
<name>A0A0D2LAJ2_HYPSF</name>
<organism evidence="2 3">
    <name type="scientific">Hypholoma sublateritium (strain FD-334 SS-4)</name>
    <dbReference type="NCBI Taxonomy" id="945553"/>
    <lineage>
        <taxon>Eukaryota</taxon>
        <taxon>Fungi</taxon>
        <taxon>Dikarya</taxon>
        <taxon>Basidiomycota</taxon>
        <taxon>Agaricomycotina</taxon>
        <taxon>Agaricomycetes</taxon>
        <taxon>Agaricomycetidae</taxon>
        <taxon>Agaricales</taxon>
        <taxon>Agaricineae</taxon>
        <taxon>Strophariaceae</taxon>
        <taxon>Hypholoma</taxon>
    </lineage>
</organism>